<keyword evidence="2" id="KW-1185">Reference proteome</keyword>
<evidence type="ECO:0000313" key="2">
    <source>
        <dbReference type="Proteomes" id="UP000006298"/>
    </source>
</evidence>
<gene>
    <name evidence="1" type="ORF">BCD7_0064</name>
</gene>
<dbReference type="KEGG" id="vg:14011583"/>
<proteinExistence type="predicted"/>
<dbReference type="EMBL" id="JN712910">
    <property type="protein sequence ID" value="AEZ50511.1"/>
    <property type="molecule type" value="Genomic_DNA"/>
</dbReference>
<reference evidence="1 2" key="1">
    <citation type="submission" date="2011-09" db="EMBL/GenBank/DDBJ databases">
        <title>Complete Genome Sequence of Bacillus cereus Bacteriophage BCD7.</title>
        <authorList>
            <person name="Lee J.-H."/>
            <person name="Shin H."/>
            <person name="Son B."/>
            <person name="Ryu S."/>
        </authorList>
    </citation>
    <scope>NUCLEOTIDE SEQUENCE [LARGE SCALE GENOMIC DNA]</scope>
</reference>
<dbReference type="GeneID" id="14011583"/>
<sequence>MEQIFHVYKCEKGCGHTTIVDKYYLRKLMHCAVCGEKQTMVYQGETNIGEIRKPTLINLKNK</sequence>
<accession>J9PUL6</accession>
<name>J9PUL6_9CAUD</name>
<organism evidence="1 2">
    <name type="scientific">Bacillus phage BCD7</name>
    <dbReference type="NCBI Taxonomy" id="1136534"/>
    <lineage>
        <taxon>Viruses</taxon>
        <taxon>Duplodnaviria</taxon>
        <taxon>Heunggongvirae</taxon>
        <taxon>Uroviricota</taxon>
        <taxon>Caudoviricetes</taxon>
        <taxon>Becedseptimavirus</taxon>
        <taxon>Becedseptimavirus BCD7</taxon>
    </lineage>
</organism>
<evidence type="ECO:0000313" key="1">
    <source>
        <dbReference type="EMBL" id="AEZ50511.1"/>
    </source>
</evidence>
<protein>
    <submittedName>
        <fullName evidence="1">Uncharacterized protein</fullName>
    </submittedName>
</protein>
<dbReference type="RefSeq" id="YP_007005915.1">
    <property type="nucleotide sequence ID" value="NC_019515.1"/>
</dbReference>
<dbReference type="Proteomes" id="UP000006298">
    <property type="component" value="Segment"/>
</dbReference>